<evidence type="ECO:0000313" key="2">
    <source>
        <dbReference type="Proteomes" id="UP000005446"/>
    </source>
</evidence>
<comment type="caution">
    <text evidence="1">The sequence shown here is derived from an EMBL/GenBank/DDBJ whole genome shotgun (WGS) entry which is preliminary data.</text>
</comment>
<dbReference type="HOGENOM" id="CLU_3207729_0_0_1"/>
<gene>
    <name evidence="1" type="ORF">M7I_3815</name>
</gene>
<organism evidence="1 2">
    <name type="scientific">Glarea lozoyensis (strain ATCC 74030 / MF5533)</name>
    <dbReference type="NCBI Taxonomy" id="1104152"/>
    <lineage>
        <taxon>Eukaryota</taxon>
        <taxon>Fungi</taxon>
        <taxon>Dikarya</taxon>
        <taxon>Ascomycota</taxon>
        <taxon>Pezizomycotina</taxon>
        <taxon>Leotiomycetes</taxon>
        <taxon>Helotiales</taxon>
        <taxon>Helotiaceae</taxon>
        <taxon>Glarea</taxon>
    </lineage>
</organism>
<keyword evidence="2" id="KW-1185">Reference proteome</keyword>
<reference evidence="1 2" key="1">
    <citation type="journal article" date="2012" name="Eukaryot. Cell">
        <title>Genome sequence of the fungus Glarea lozoyensis: the first genome sequence of a species from the Helotiaceae family.</title>
        <authorList>
            <person name="Youssar L."/>
            <person name="Gruening B.A."/>
            <person name="Erxleben A."/>
            <person name="Guenther S."/>
            <person name="Huettel W."/>
        </authorList>
    </citation>
    <scope>NUCLEOTIDE SEQUENCE [LARGE SCALE GENOMIC DNA]</scope>
    <source>
        <strain evidence="2">ATCC 74030 / MF5533</strain>
    </source>
</reference>
<dbReference type="EMBL" id="AGUE01000089">
    <property type="protein sequence ID" value="EHL00318.1"/>
    <property type="molecule type" value="Genomic_DNA"/>
</dbReference>
<name>H0EMH8_GLAL7</name>
<dbReference type="Proteomes" id="UP000005446">
    <property type="component" value="Unassembled WGS sequence"/>
</dbReference>
<dbReference type="OrthoDB" id="10618332at2759"/>
<dbReference type="InParanoid" id="H0EMH8"/>
<evidence type="ECO:0000313" key="1">
    <source>
        <dbReference type="EMBL" id="EHL00318.1"/>
    </source>
</evidence>
<dbReference type="AlphaFoldDB" id="H0EMH8"/>
<proteinExistence type="predicted"/>
<sequence>MDETEEWNPKGHATDDKIYCVGWTTARGVFCKIRGERLGARIIGI</sequence>
<accession>H0EMH8</accession>
<protein>
    <submittedName>
        <fullName evidence="1">Uncharacterized protein</fullName>
    </submittedName>
</protein>